<feature type="transmembrane region" description="Helical" evidence="1">
    <location>
        <begin position="111"/>
        <end position="128"/>
    </location>
</feature>
<evidence type="ECO:0000313" key="3">
    <source>
        <dbReference type="EMBL" id="QPH52744.1"/>
    </source>
</evidence>
<dbReference type="RefSeq" id="WP_196101955.1">
    <property type="nucleotide sequence ID" value="NZ_CP064942.1"/>
</dbReference>
<dbReference type="Pfam" id="PF00892">
    <property type="entry name" value="EamA"/>
    <property type="match status" value="2"/>
</dbReference>
<dbReference type="InterPro" id="IPR000620">
    <property type="entry name" value="EamA_dom"/>
</dbReference>
<evidence type="ECO:0000256" key="1">
    <source>
        <dbReference type="SAM" id="Phobius"/>
    </source>
</evidence>
<feature type="domain" description="EamA" evidence="2">
    <location>
        <begin position="1"/>
        <end position="126"/>
    </location>
</feature>
<keyword evidence="1" id="KW-0812">Transmembrane</keyword>
<evidence type="ECO:0000313" key="4">
    <source>
        <dbReference type="Proteomes" id="UP000594800"/>
    </source>
</evidence>
<gene>
    <name evidence="3" type="ORF">I0K15_13095</name>
</gene>
<dbReference type="AlphaFoldDB" id="A0A7S9LP77"/>
<feature type="transmembrane region" description="Helical" evidence="1">
    <location>
        <begin position="55"/>
        <end position="73"/>
    </location>
</feature>
<feature type="transmembrane region" description="Helical" evidence="1">
    <location>
        <begin position="226"/>
        <end position="242"/>
    </location>
</feature>
<protein>
    <submittedName>
        <fullName evidence="3">DMT family transporter</fullName>
    </submittedName>
</protein>
<dbReference type="InterPro" id="IPR037185">
    <property type="entry name" value="EmrE-like"/>
</dbReference>
<reference evidence="3 4" key="1">
    <citation type="submission" date="2020-11" db="EMBL/GenBank/DDBJ databases">
        <title>Description of Pontivivens ytuae sp. nov. isolated from deep sea sediment of Mariana Trench.</title>
        <authorList>
            <person name="Wang Z."/>
            <person name="Sun Q.-L."/>
            <person name="Xu X.-D."/>
            <person name="Tang Y.-Z."/>
            <person name="Zhang J."/>
        </authorList>
    </citation>
    <scope>NUCLEOTIDE SEQUENCE [LARGE SCALE GENOMIC DNA]</scope>
    <source>
        <strain evidence="3 4">MT2928</strain>
    </source>
</reference>
<feature type="transmembrane region" description="Helical" evidence="1">
    <location>
        <begin position="195"/>
        <end position="214"/>
    </location>
</feature>
<evidence type="ECO:0000259" key="2">
    <source>
        <dbReference type="Pfam" id="PF00892"/>
    </source>
</evidence>
<dbReference type="EMBL" id="CP064942">
    <property type="protein sequence ID" value="QPH52744.1"/>
    <property type="molecule type" value="Genomic_DNA"/>
</dbReference>
<accession>A0A7S9LP77</accession>
<feature type="transmembrane region" description="Helical" evidence="1">
    <location>
        <begin position="165"/>
        <end position="183"/>
    </location>
</feature>
<keyword evidence="1" id="KW-1133">Transmembrane helix</keyword>
<dbReference type="PANTHER" id="PTHR22911">
    <property type="entry name" value="ACYL-MALONYL CONDENSING ENZYME-RELATED"/>
    <property type="match status" value="1"/>
</dbReference>
<name>A0A7S9LP77_9RHOB</name>
<sequence length="277" mass="30393">MLIAVSLEAASATVSKLLIEHKPIDEILFYRYFSALLILTPFIDKTVLKFSARIIVSHITRSILMVGTLHLYIEALKYTDLATATALLFTYPILTGLSARIAFSERIERKLYGSALTSSVGVLLIFQPGDTTNVEGSLLALAAAATLSLRSLTDRALGLTDISPLSISWIGAALAACVFFIRFDGNPPISGLREINIILFCIFSLTASVMITYVTSKGHWSEYITFGYWQIIATITISHIFFNEEVNNVQLLGCIVIFLSGIILRMTGAQNKNKKSS</sequence>
<feature type="domain" description="EamA" evidence="2">
    <location>
        <begin position="136"/>
        <end position="263"/>
    </location>
</feature>
<keyword evidence="4" id="KW-1185">Reference proteome</keyword>
<feature type="transmembrane region" description="Helical" evidence="1">
    <location>
        <begin position="248"/>
        <end position="267"/>
    </location>
</feature>
<dbReference type="KEGG" id="poz:I0K15_13095"/>
<organism evidence="3 4">
    <name type="scientific">Pontivivens ytuae</name>
    <dbReference type="NCBI Taxonomy" id="2789856"/>
    <lineage>
        <taxon>Bacteria</taxon>
        <taxon>Pseudomonadati</taxon>
        <taxon>Pseudomonadota</taxon>
        <taxon>Alphaproteobacteria</taxon>
        <taxon>Rhodobacterales</taxon>
        <taxon>Paracoccaceae</taxon>
        <taxon>Pontivivens</taxon>
    </lineage>
</organism>
<keyword evidence="1" id="KW-0472">Membrane</keyword>
<proteinExistence type="predicted"/>
<dbReference type="SUPFAM" id="SSF103481">
    <property type="entry name" value="Multidrug resistance efflux transporter EmrE"/>
    <property type="match status" value="2"/>
</dbReference>
<dbReference type="GO" id="GO:0016020">
    <property type="term" value="C:membrane"/>
    <property type="evidence" value="ECO:0007669"/>
    <property type="project" value="InterPro"/>
</dbReference>
<feature type="transmembrane region" description="Helical" evidence="1">
    <location>
        <begin position="79"/>
        <end position="99"/>
    </location>
</feature>
<dbReference type="Proteomes" id="UP000594800">
    <property type="component" value="Chromosome"/>
</dbReference>